<dbReference type="PANTHER" id="PTHR30329">
    <property type="entry name" value="STATOR ELEMENT OF FLAGELLAR MOTOR COMPLEX"/>
    <property type="match status" value="1"/>
</dbReference>
<dbReference type="Gene3D" id="3.30.1330.60">
    <property type="entry name" value="OmpA-like domain"/>
    <property type="match status" value="1"/>
</dbReference>
<dbReference type="AlphaFoldDB" id="A0A4Q0I5K4"/>
<dbReference type="Proteomes" id="UP000289166">
    <property type="component" value="Unassembled WGS sequence"/>
</dbReference>
<dbReference type="SUPFAM" id="SSF103088">
    <property type="entry name" value="OmpA-like"/>
    <property type="match status" value="1"/>
</dbReference>
<sequence length="539" mass="61157">MQGMRIKWGNVIIFLLVIAAAIAAFYFKDLPRNGVPIDIVDNEDWQVPEPTNDDIFGDYTMPADDEFTIGLDSWIGGTPILIGLNRGYNDDYDLDLSIKYISADSDRIRALSEGKIHATEMSLPSFMRFQEQYPDSAVIVGITDFSRGADGIVAKSEVKDLNDMEGRKVSYVANGTGKFILNKFLRLVGLRYQDIEPVEREDMSEVIQDLRTGYSDLIVSWSPDMNVAVNEINARNPNSVKLLITTEEVPNLVPTMLVVNKDYAERNPDKVVSFLRTWFAASKYTIEKPDKAYEKLAELMSQNEEYGQVSKEEVEASFRDIRLMSLNENLEYFGIDGSKSRIKSIIDDTVETWKRYGDMNREFVPSNDVFSEDYLGKLRNDDELLVGVVDAEVSGNSSQTDDKKKEFKEQTEQSIEQNTERVAKVDIPPVYYDSGKATVKAESIPVLDEVLDILSQFPEYYLIVDAHTDSVGSDEANLKLSKDRAEEVKKYLVQKGVEENRIVARGWGEYRPIVANEVTEEDKAKNRRTEFILTREIGN</sequence>
<evidence type="ECO:0000259" key="5">
    <source>
        <dbReference type="PROSITE" id="PS51123"/>
    </source>
</evidence>
<reference evidence="7" key="1">
    <citation type="submission" date="2018-11" db="EMBL/GenBank/DDBJ databases">
        <title>Genome sequencing of a novel mesophilic and cellulolytic organism within the genus Hungateiclostridium.</title>
        <authorList>
            <person name="Rettenmaier R."/>
            <person name="Liebl W."/>
            <person name="Zverlov V."/>
        </authorList>
    </citation>
    <scope>NUCLEOTIDE SEQUENCE [LARGE SCALE GENOMIC DNA]</scope>
    <source>
        <strain evidence="7">N2K1</strain>
    </source>
</reference>
<dbReference type="InterPro" id="IPR006664">
    <property type="entry name" value="OMP_bac"/>
</dbReference>
<dbReference type="InterPro" id="IPR015168">
    <property type="entry name" value="SsuA/THI5"/>
</dbReference>
<dbReference type="InterPro" id="IPR006665">
    <property type="entry name" value="OmpA-like"/>
</dbReference>
<comment type="subcellular location">
    <subcellularLocation>
        <location evidence="1">Cell outer membrane</location>
    </subcellularLocation>
</comment>
<dbReference type="InterPro" id="IPR036737">
    <property type="entry name" value="OmpA-like_sf"/>
</dbReference>
<comment type="caution">
    <text evidence="6">The sequence shown here is derived from an EMBL/GenBank/DDBJ whole genome shotgun (WGS) entry which is preliminary data.</text>
</comment>
<name>A0A4Q0I5K4_9FIRM</name>
<dbReference type="RefSeq" id="WP_069194375.1">
    <property type="nucleotide sequence ID" value="NZ_RLII01000008.1"/>
</dbReference>
<evidence type="ECO:0000256" key="3">
    <source>
        <dbReference type="ARBA" id="ARBA00023237"/>
    </source>
</evidence>
<keyword evidence="2 4" id="KW-0472">Membrane</keyword>
<accession>A0A4Q0I5K4</accession>
<dbReference type="OrthoDB" id="9805566at2"/>
<keyword evidence="3" id="KW-0998">Cell outer membrane</keyword>
<dbReference type="InterPro" id="IPR050330">
    <property type="entry name" value="Bact_OuterMem_StrucFunc"/>
</dbReference>
<gene>
    <name evidence="6" type="ORF">EFD62_08290</name>
</gene>
<dbReference type="Gene3D" id="3.40.190.10">
    <property type="entry name" value="Periplasmic binding protein-like II"/>
    <property type="match status" value="2"/>
</dbReference>
<protein>
    <recommendedName>
        <fullName evidence="5">OmpA-like domain-containing protein</fullName>
    </recommendedName>
</protein>
<dbReference type="GO" id="GO:0009279">
    <property type="term" value="C:cell outer membrane"/>
    <property type="evidence" value="ECO:0007669"/>
    <property type="project" value="UniProtKB-SubCell"/>
</dbReference>
<dbReference type="SUPFAM" id="SSF53850">
    <property type="entry name" value="Periplasmic binding protein-like II"/>
    <property type="match status" value="1"/>
</dbReference>
<evidence type="ECO:0000313" key="6">
    <source>
        <dbReference type="EMBL" id="RXE59137.1"/>
    </source>
</evidence>
<dbReference type="Pfam" id="PF09084">
    <property type="entry name" value="NMT1"/>
    <property type="match status" value="1"/>
</dbReference>
<feature type="domain" description="OmpA-like" evidence="5">
    <location>
        <begin position="419"/>
        <end position="537"/>
    </location>
</feature>
<evidence type="ECO:0000256" key="1">
    <source>
        <dbReference type="ARBA" id="ARBA00004442"/>
    </source>
</evidence>
<proteinExistence type="predicted"/>
<dbReference type="Pfam" id="PF00691">
    <property type="entry name" value="OmpA"/>
    <property type="match status" value="1"/>
</dbReference>
<evidence type="ECO:0000256" key="4">
    <source>
        <dbReference type="PROSITE-ProRule" id="PRU00473"/>
    </source>
</evidence>
<dbReference type="PANTHER" id="PTHR30329:SF21">
    <property type="entry name" value="LIPOPROTEIN YIAD-RELATED"/>
    <property type="match status" value="1"/>
</dbReference>
<evidence type="ECO:0000313" key="7">
    <source>
        <dbReference type="Proteomes" id="UP000289166"/>
    </source>
</evidence>
<evidence type="ECO:0000256" key="2">
    <source>
        <dbReference type="ARBA" id="ARBA00023136"/>
    </source>
</evidence>
<keyword evidence="7" id="KW-1185">Reference proteome</keyword>
<organism evidence="6 7">
    <name type="scientific">Acetivibrio mesophilus</name>
    <dbReference type="NCBI Taxonomy" id="2487273"/>
    <lineage>
        <taxon>Bacteria</taxon>
        <taxon>Bacillati</taxon>
        <taxon>Bacillota</taxon>
        <taxon>Clostridia</taxon>
        <taxon>Eubacteriales</taxon>
        <taxon>Oscillospiraceae</taxon>
        <taxon>Acetivibrio</taxon>
    </lineage>
</organism>
<dbReference type="EMBL" id="RLII01000008">
    <property type="protein sequence ID" value="RXE59137.1"/>
    <property type="molecule type" value="Genomic_DNA"/>
</dbReference>
<dbReference type="PROSITE" id="PS51123">
    <property type="entry name" value="OMPA_2"/>
    <property type="match status" value="1"/>
</dbReference>
<dbReference type="PRINTS" id="PR01021">
    <property type="entry name" value="OMPADOMAIN"/>
</dbReference>
<dbReference type="CDD" id="cd07185">
    <property type="entry name" value="OmpA_C-like"/>
    <property type="match status" value="1"/>
</dbReference>